<comment type="caution">
    <text evidence="2">The sequence shown here is derived from an EMBL/GenBank/DDBJ whole genome shotgun (WGS) entry which is preliminary data.</text>
</comment>
<dbReference type="AlphaFoldDB" id="A0A226DCP6"/>
<sequence length="236" mass="26112">MKITNSILSLSPSSPAWRGDQGCDDTPVRHHSIIILALIQNSTQPLEGGEERKKASHTSRPNAIKSNKTTQNLDQLTVATRKPYDGLFSHGGCIYKCTDTSSSVCPVEICGQTDFVLFFIEKEIDSVMNMTRRERKPVRHKNQVKNGSLSSGRATAFAPLCPSRGAFTPLLVAAIPDVSLSQQRHFPLTHLGIWGTSIHIRTKCSGSVGGMRRLHRGVIVPRRRNPILVPERCNHR</sequence>
<evidence type="ECO:0000313" key="3">
    <source>
        <dbReference type="Proteomes" id="UP000198287"/>
    </source>
</evidence>
<evidence type="ECO:0000256" key="1">
    <source>
        <dbReference type="SAM" id="MobiDB-lite"/>
    </source>
</evidence>
<feature type="compositionally biased region" description="Polar residues" evidence="1">
    <location>
        <begin position="58"/>
        <end position="69"/>
    </location>
</feature>
<keyword evidence="3" id="KW-1185">Reference proteome</keyword>
<gene>
    <name evidence="2" type="ORF">Fcan01_22628</name>
</gene>
<organism evidence="2 3">
    <name type="scientific">Folsomia candida</name>
    <name type="common">Springtail</name>
    <dbReference type="NCBI Taxonomy" id="158441"/>
    <lineage>
        <taxon>Eukaryota</taxon>
        <taxon>Metazoa</taxon>
        <taxon>Ecdysozoa</taxon>
        <taxon>Arthropoda</taxon>
        <taxon>Hexapoda</taxon>
        <taxon>Collembola</taxon>
        <taxon>Entomobryomorpha</taxon>
        <taxon>Isotomoidea</taxon>
        <taxon>Isotomidae</taxon>
        <taxon>Proisotominae</taxon>
        <taxon>Folsomia</taxon>
    </lineage>
</organism>
<name>A0A226DCP6_FOLCA</name>
<dbReference type="Proteomes" id="UP000198287">
    <property type="component" value="Unassembled WGS sequence"/>
</dbReference>
<dbReference type="EMBL" id="LNIX01000025">
    <property type="protein sequence ID" value="OXA42708.1"/>
    <property type="molecule type" value="Genomic_DNA"/>
</dbReference>
<accession>A0A226DCP6</accession>
<reference evidence="2 3" key="1">
    <citation type="submission" date="2015-12" db="EMBL/GenBank/DDBJ databases">
        <title>The genome of Folsomia candida.</title>
        <authorList>
            <person name="Faddeeva A."/>
            <person name="Derks M.F."/>
            <person name="Anvar Y."/>
            <person name="Smit S."/>
            <person name="Van Straalen N."/>
            <person name="Roelofs D."/>
        </authorList>
    </citation>
    <scope>NUCLEOTIDE SEQUENCE [LARGE SCALE GENOMIC DNA]</scope>
    <source>
        <strain evidence="2 3">VU population</strain>
        <tissue evidence="2">Whole body</tissue>
    </source>
</reference>
<proteinExistence type="predicted"/>
<feature type="region of interest" description="Disordered" evidence="1">
    <location>
        <begin position="44"/>
        <end position="69"/>
    </location>
</feature>
<protein>
    <submittedName>
        <fullName evidence="2">Uncharacterized protein</fullName>
    </submittedName>
</protein>
<evidence type="ECO:0000313" key="2">
    <source>
        <dbReference type="EMBL" id="OXA42708.1"/>
    </source>
</evidence>